<organism evidence="2 3">
    <name type="scientific">Alcanivorax sediminis</name>
    <dbReference type="NCBI Taxonomy" id="2663008"/>
    <lineage>
        <taxon>Bacteria</taxon>
        <taxon>Pseudomonadati</taxon>
        <taxon>Pseudomonadota</taxon>
        <taxon>Gammaproteobacteria</taxon>
        <taxon>Oceanospirillales</taxon>
        <taxon>Alcanivoracaceae</taxon>
        <taxon>Alcanivorax</taxon>
    </lineage>
</organism>
<keyword evidence="3" id="KW-1185">Reference proteome</keyword>
<evidence type="ECO:0000313" key="2">
    <source>
        <dbReference type="EMBL" id="MQX54865.1"/>
    </source>
</evidence>
<proteinExistence type="predicted"/>
<gene>
    <name evidence="2" type="ORF">GFN93_16595</name>
</gene>
<evidence type="ECO:0000256" key="1">
    <source>
        <dbReference type="SAM" id="MobiDB-lite"/>
    </source>
</evidence>
<comment type="caution">
    <text evidence="2">The sequence shown here is derived from an EMBL/GenBank/DDBJ whole genome shotgun (WGS) entry which is preliminary data.</text>
</comment>
<feature type="compositionally biased region" description="Pro residues" evidence="1">
    <location>
        <begin position="59"/>
        <end position="69"/>
    </location>
</feature>
<dbReference type="AlphaFoldDB" id="A0A6N7M0F8"/>
<sequence length="110" mass="12058">MNDDRESRKQALLRELGDIQSLLDDMESSAATKTGGALDSDQIRKLASERANPFLSPGATPPTPSPAPRPAQQLGSAEIDRIVDSLVEEALPKLEKALRLRLRDALRRKN</sequence>
<accession>A0A6N7M0F8</accession>
<feature type="region of interest" description="Disordered" evidence="1">
    <location>
        <begin position="47"/>
        <end position="75"/>
    </location>
</feature>
<name>A0A6N7M0F8_9GAMM</name>
<protein>
    <submittedName>
        <fullName evidence="2">Uncharacterized protein</fullName>
    </submittedName>
</protein>
<dbReference type="EMBL" id="WIRE01000004">
    <property type="protein sequence ID" value="MQX54865.1"/>
    <property type="molecule type" value="Genomic_DNA"/>
</dbReference>
<reference evidence="2 3" key="1">
    <citation type="submission" date="2019-10" db="EMBL/GenBank/DDBJ databases">
        <title>Alcanivorax sp.PA15-N-34 draft genome sequence.</title>
        <authorList>
            <person name="Liao X."/>
            <person name="Shao Z."/>
        </authorList>
    </citation>
    <scope>NUCLEOTIDE SEQUENCE [LARGE SCALE GENOMIC DNA]</scope>
    <source>
        <strain evidence="2 3">PA15-N-34</strain>
    </source>
</reference>
<evidence type="ECO:0000313" key="3">
    <source>
        <dbReference type="Proteomes" id="UP000469421"/>
    </source>
</evidence>
<dbReference type="Proteomes" id="UP000469421">
    <property type="component" value="Unassembled WGS sequence"/>
</dbReference>
<dbReference type="RefSeq" id="WP_153502425.1">
    <property type="nucleotide sequence ID" value="NZ_WIRE01000004.1"/>
</dbReference>